<dbReference type="SMART" id="SM01101">
    <property type="entry name" value="CRISPR_assoc"/>
    <property type="match status" value="1"/>
</dbReference>
<proteinExistence type="predicted"/>
<evidence type="ECO:0000313" key="1">
    <source>
        <dbReference type="EMBL" id="SFE91746.1"/>
    </source>
</evidence>
<dbReference type="AlphaFoldDB" id="A0A1I2EGS1"/>
<protein>
    <submittedName>
        <fullName evidence="1">CRISPR system Cascade subunit CasE</fullName>
    </submittedName>
</protein>
<dbReference type="Gene3D" id="3.30.70.1210">
    <property type="entry name" value="Crispr-associated protein, domain 2"/>
    <property type="match status" value="1"/>
</dbReference>
<evidence type="ECO:0000313" key="2">
    <source>
        <dbReference type="Proteomes" id="UP000325289"/>
    </source>
</evidence>
<organism evidence="1 2">
    <name type="scientific">Roseivivax sediminis</name>
    <dbReference type="NCBI Taxonomy" id="936889"/>
    <lineage>
        <taxon>Bacteria</taxon>
        <taxon>Pseudomonadati</taxon>
        <taxon>Pseudomonadota</taxon>
        <taxon>Alphaproteobacteria</taxon>
        <taxon>Rhodobacterales</taxon>
        <taxon>Roseobacteraceae</taxon>
        <taxon>Roseivivax</taxon>
    </lineage>
</organism>
<dbReference type="EMBL" id="FOMS01000023">
    <property type="protein sequence ID" value="SFE91746.1"/>
    <property type="molecule type" value="Genomic_DNA"/>
</dbReference>
<gene>
    <name evidence="1" type="ORF">SAMN04515678_1236</name>
</gene>
<dbReference type="RefSeq" id="WP_188129791.1">
    <property type="nucleotide sequence ID" value="NZ_FOMS01000023.1"/>
</dbReference>
<dbReference type="Proteomes" id="UP000325289">
    <property type="component" value="Unassembled WGS sequence"/>
</dbReference>
<reference evidence="1 2" key="1">
    <citation type="submission" date="2016-10" db="EMBL/GenBank/DDBJ databases">
        <authorList>
            <person name="Varghese N."/>
            <person name="Submissions S."/>
        </authorList>
    </citation>
    <scope>NUCLEOTIDE SEQUENCE [LARGE SCALE GENOMIC DNA]</scope>
    <source>
        <strain evidence="2">YIM D21,KCTC 23444,ACCC 10710</strain>
    </source>
</reference>
<dbReference type="InterPro" id="IPR010179">
    <property type="entry name" value="CRISPR-assoc_prot_Cse3"/>
</dbReference>
<name>A0A1I2EGS1_9RHOB</name>
<dbReference type="SUPFAM" id="SSF117987">
    <property type="entry name" value="CRISPR-associated protein"/>
    <property type="match status" value="1"/>
</dbReference>
<accession>A0A1I2EGS1</accession>
<dbReference type="Pfam" id="PF08798">
    <property type="entry name" value="CRISPR_assoc"/>
    <property type="match status" value="1"/>
</dbReference>
<sequence>MNLHLVEMPLTLSALHRWAGARRLGRGNLDEGLALHHFLGEVFGPGIVQPFRLMVAPRARRGTIYGYSAETADALRDIASAVAPPSESSVLELAALRSIARPPGTWQARMRLGFDLSVRPVVRLNAPIEGPEGRFAAGAEIDALLAETLRTGVARSREEVYLDWLTARLGDAADLDRTSTRLASFQRRRIVRGGRRLDGPDAVIHGTLSVRDPVRFADLLARGVGRHRSYGYGMLLLRPPQRLD</sequence>
<keyword evidence="2" id="KW-1185">Reference proteome</keyword>